<dbReference type="AlphaFoldDB" id="T1F5Q5"/>
<evidence type="ECO:0000256" key="1">
    <source>
        <dbReference type="ARBA" id="ARBA00004613"/>
    </source>
</evidence>
<dbReference type="EMBL" id="KB096502">
    <property type="protein sequence ID" value="ESO04296.1"/>
    <property type="molecule type" value="Genomic_DNA"/>
</dbReference>
<dbReference type="GO" id="GO:0005576">
    <property type="term" value="C:extracellular region"/>
    <property type="evidence" value="ECO:0007669"/>
    <property type="project" value="UniProtKB-SubCell"/>
</dbReference>
<dbReference type="Pfam" id="PF02822">
    <property type="entry name" value="Antistasin"/>
    <property type="match status" value="1"/>
</dbReference>
<reference evidence="8 10" key="2">
    <citation type="journal article" date="2013" name="Nature">
        <title>Insights into bilaterian evolution from three spiralian genomes.</title>
        <authorList>
            <person name="Simakov O."/>
            <person name="Marletaz F."/>
            <person name="Cho S.J."/>
            <person name="Edsinger-Gonzales E."/>
            <person name="Havlak P."/>
            <person name="Hellsten U."/>
            <person name="Kuo D.H."/>
            <person name="Larsson T."/>
            <person name="Lv J."/>
            <person name="Arendt D."/>
            <person name="Savage R."/>
            <person name="Osoegawa K."/>
            <person name="de Jong P."/>
            <person name="Grimwood J."/>
            <person name="Chapman J.A."/>
            <person name="Shapiro H."/>
            <person name="Aerts A."/>
            <person name="Otillar R.P."/>
            <person name="Terry A.Y."/>
            <person name="Boore J.L."/>
            <person name="Grigoriev I.V."/>
            <person name="Lindberg D.R."/>
            <person name="Seaver E.C."/>
            <person name="Weisblat D.A."/>
            <person name="Putnam N.H."/>
            <person name="Rokhsar D.S."/>
        </authorList>
    </citation>
    <scope>NUCLEOTIDE SEQUENCE</scope>
</reference>
<dbReference type="CTD" id="20204154"/>
<dbReference type="RefSeq" id="XP_009017565.1">
    <property type="nucleotide sequence ID" value="XM_009019317.1"/>
</dbReference>
<dbReference type="InterPro" id="IPR004094">
    <property type="entry name" value="Antistasin-like"/>
</dbReference>
<proteinExistence type="inferred from homology"/>
<gene>
    <name evidence="9" type="primary">20204154</name>
    <name evidence="8" type="ORF">HELRODRAFT_172653</name>
</gene>
<dbReference type="InParanoid" id="T1F5Q5"/>
<dbReference type="Gene3D" id="2.10.22.10">
    <property type="entry name" value="Antistasin, domain 1"/>
    <property type="match status" value="1"/>
</dbReference>
<dbReference type="Proteomes" id="UP000015101">
    <property type="component" value="Unassembled WGS sequence"/>
</dbReference>
<comment type="similarity">
    <text evidence="2">Belongs to the protease inhibitor I15 (antistasin) family.</text>
</comment>
<evidence type="ECO:0000313" key="10">
    <source>
        <dbReference type="Proteomes" id="UP000015101"/>
    </source>
</evidence>
<evidence type="ECO:0000313" key="9">
    <source>
        <dbReference type="EnsemblMetazoa" id="HelroP172653"/>
    </source>
</evidence>
<keyword evidence="10" id="KW-1185">Reference proteome</keyword>
<name>T1F5Q5_HELRO</name>
<evidence type="ECO:0000256" key="3">
    <source>
        <dbReference type="ARBA" id="ARBA00022525"/>
    </source>
</evidence>
<evidence type="ECO:0000256" key="6">
    <source>
        <dbReference type="SAM" id="SignalP"/>
    </source>
</evidence>
<dbReference type="EnsemblMetazoa" id="HelroT172653">
    <property type="protein sequence ID" value="HelroP172653"/>
    <property type="gene ID" value="HelroG172653"/>
</dbReference>
<dbReference type="EMBL" id="AMQM01004307">
    <property type="status" value="NOT_ANNOTATED_CDS"/>
    <property type="molecule type" value="Genomic_DNA"/>
</dbReference>
<reference evidence="9" key="3">
    <citation type="submission" date="2015-06" db="UniProtKB">
        <authorList>
            <consortium name="EnsemblMetazoa"/>
        </authorList>
    </citation>
    <scope>IDENTIFICATION</scope>
</reference>
<dbReference type="OrthoDB" id="406800at2759"/>
<dbReference type="GeneID" id="20204154"/>
<sequence>MFFFVTASMVLLVNALTSESINILPICPKLPVKCLNPCELDFDGAGCQICICPVDCRVKPCPPNFECKNMCVGAGCSDYQCVPKCNPVGCENKCNSGFWIDANGCPTCRCNNVCENVQCKPDTQCVPRNATNPLAGYDCVAPMQKFCEFIKKIISERIFY</sequence>
<keyword evidence="6" id="KW-0732">Signal</keyword>
<reference evidence="10" key="1">
    <citation type="submission" date="2012-12" db="EMBL/GenBank/DDBJ databases">
        <authorList>
            <person name="Hellsten U."/>
            <person name="Grimwood J."/>
            <person name="Chapman J.A."/>
            <person name="Shapiro H."/>
            <person name="Aerts A."/>
            <person name="Otillar R.P."/>
            <person name="Terry A.Y."/>
            <person name="Boore J.L."/>
            <person name="Simakov O."/>
            <person name="Marletaz F."/>
            <person name="Cho S.-J."/>
            <person name="Edsinger-Gonzales E."/>
            <person name="Havlak P."/>
            <person name="Kuo D.-H."/>
            <person name="Larsson T."/>
            <person name="Lv J."/>
            <person name="Arendt D."/>
            <person name="Savage R."/>
            <person name="Osoegawa K."/>
            <person name="de Jong P."/>
            <person name="Lindberg D.R."/>
            <person name="Seaver E.C."/>
            <person name="Weisblat D.A."/>
            <person name="Putnam N.H."/>
            <person name="Grigoriev I.V."/>
            <person name="Rokhsar D.S."/>
        </authorList>
    </citation>
    <scope>NUCLEOTIDE SEQUENCE</scope>
</reference>
<feature type="signal peptide" evidence="6">
    <location>
        <begin position="1"/>
        <end position="15"/>
    </location>
</feature>
<comment type="subcellular location">
    <subcellularLocation>
        <location evidence="1">Secreted</location>
    </subcellularLocation>
</comment>
<evidence type="ECO:0000256" key="5">
    <source>
        <dbReference type="ARBA" id="ARBA00022900"/>
    </source>
</evidence>
<organism evidence="9 10">
    <name type="scientific">Helobdella robusta</name>
    <name type="common">Californian leech</name>
    <dbReference type="NCBI Taxonomy" id="6412"/>
    <lineage>
        <taxon>Eukaryota</taxon>
        <taxon>Metazoa</taxon>
        <taxon>Spiralia</taxon>
        <taxon>Lophotrochozoa</taxon>
        <taxon>Annelida</taxon>
        <taxon>Clitellata</taxon>
        <taxon>Hirudinea</taxon>
        <taxon>Rhynchobdellida</taxon>
        <taxon>Glossiphoniidae</taxon>
        <taxon>Helobdella</taxon>
    </lineage>
</organism>
<feature type="chain" id="PRO_5011952283" description="Antistasin-like domain-containing protein" evidence="6">
    <location>
        <begin position="16"/>
        <end position="160"/>
    </location>
</feature>
<accession>T1F5Q5</accession>
<keyword evidence="5" id="KW-0722">Serine protease inhibitor</keyword>
<evidence type="ECO:0000256" key="2">
    <source>
        <dbReference type="ARBA" id="ARBA00008768"/>
    </source>
</evidence>
<keyword evidence="4" id="KW-0646">Protease inhibitor</keyword>
<evidence type="ECO:0000256" key="4">
    <source>
        <dbReference type="ARBA" id="ARBA00022690"/>
    </source>
</evidence>
<dbReference type="OMA" id="GFWIDAN"/>
<evidence type="ECO:0000259" key="7">
    <source>
        <dbReference type="Pfam" id="PF02822"/>
    </source>
</evidence>
<protein>
    <recommendedName>
        <fullName evidence="7">Antistasin-like domain-containing protein</fullName>
    </recommendedName>
</protein>
<keyword evidence="3" id="KW-0964">Secreted</keyword>
<dbReference type="HOGENOM" id="CLU_1679850_0_0_1"/>
<feature type="domain" description="Antistasin-like" evidence="7">
    <location>
        <begin position="85"/>
        <end position="110"/>
    </location>
</feature>
<dbReference type="KEGG" id="hro:HELRODRAFT_172653"/>
<evidence type="ECO:0000313" key="8">
    <source>
        <dbReference type="EMBL" id="ESO04296.1"/>
    </source>
</evidence>
<dbReference type="GO" id="GO:0004867">
    <property type="term" value="F:serine-type endopeptidase inhibitor activity"/>
    <property type="evidence" value="ECO:0007669"/>
    <property type="project" value="UniProtKB-KW"/>
</dbReference>